<feature type="compositionally biased region" description="Low complexity" evidence="1">
    <location>
        <begin position="211"/>
        <end position="225"/>
    </location>
</feature>
<dbReference type="Proteomes" id="UP001201163">
    <property type="component" value="Unassembled WGS sequence"/>
</dbReference>
<feature type="compositionally biased region" description="Low complexity" evidence="1">
    <location>
        <begin position="78"/>
        <end position="91"/>
    </location>
</feature>
<dbReference type="AlphaFoldDB" id="A0AAD4L8U5"/>
<accession>A0AAD4L8U5</accession>
<sequence length="484" mass="51233">MSLLSSELTPVVSVHAGATSQKLKSSSSVGAIPRSDPRLQDVANILGLNLPPNALKVLSQCQASGRLSELVNSSAKSANTPAARRTTTTKRTTARSHTQPNLIKSGGASPYARGVPTPKAVPQPLEAAQYQPPPVKARARRAALAAHSKAKEAPFPSIWGLPSAAEQLILNASWGDRAKSVSLPALQPAGTAETEGQAQNEAMLAATVASAGPSRAPTRPTTPSGDRLKSASLPALQQPTAQGPLRAAASLSQASLIDRILPRLRGIADAAAARPKRSDTWVEGDAPALRTTTSSSCNSPLALYGPPFPPTMETPEVETLDMELPTVEQPATEELTASPPITTIVHKAESDSSTTGRSHPPVSQQFDDLEALLQCQWENPCTAIPESVQEEPSAALDRILDLEWSQVLQAESGAAQTAPLTRAEIEMSHFPSITTPTDPNYTTDLERDVEMADAEIDDLLKLALDLLDEKWAGFVDFEGMSKLY</sequence>
<protein>
    <submittedName>
        <fullName evidence="2">Uncharacterized protein</fullName>
    </submittedName>
</protein>
<organism evidence="2 3">
    <name type="scientific">Lactarius akahatsu</name>
    <dbReference type="NCBI Taxonomy" id="416441"/>
    <lineage>
        <taxon>Eukaryota</taxon>
        <taxon>Fungi</taxon>
        <taxon>Dikarya</taxon>
        <taxon>Basidiomycota</taxon>
        <taxon>Agaricomycotina</taxon>
        <taxon>Agaricomycetes</taxon>
        <taxon>Russulales</taxon>
        <taxon>Russulaceae</taxon>
        <taxon>Lactarius</taxon>
    </lineage>
</organism>
<proteinExistence type="predicted"/>
<dbReference type="EMBL" id="JAKELL010000096">
    <property type="protein sequence ID" value="KAH8982796.1"/>
    <property type="molecule type" value="Genomic_DNA"/>
</dbReference>
<feature type="region of interest" description="Disordered" evidence="1">
    <location>
        <begin position="208"/>
        <end position="230"/>
    </location>
</feature>
<feature type="region of interest" description="Disordered" evidence="1">
    <location>
        <begin position="72"/>
        <end position="120"/>
    </location>
</feature>
<name>A0AAD4L8U5_9AGAM</name>
<comment type="caution">
    <text evidence="2">The sequence shown here is derived from an EMBL/GenBank/DDBJ whole genome shotgun (WGS) entry which is preliminary data.</text>
</comment>
<evidence type="ECO:0000313" key="2">
    <source>
        <dbReference type="EMBL" id="KAH8982796.1"/>
    </source>
</evidence>
<reference evidence="2" key="1">
    <citation type="submission" date="2022-01" db="EMBL/GenBank/DDBJ databases">
        <title>Comparative genomics reveals a dynamic genome evolution in the ectomycorrhizal milk-cap (Lactarius) mushrooms.</title>
        <authorList>
            <consortium name="DOE Joint Genome Institute"/>
            <person name="Lebreton A."/>
            <person name="Tang N."/>
            <person name="Kuo A."/>
            <person name="LaButti K."/>
            <person name="Drula E."/>
            <person name="Barry K."/>
            <person name="Clum A."/>
            <person name="Lipzen A."/>
            <person name="Mousain D."/>
            <person name="Ng V."/>
            <person name="Wang R."/>
            <person name="Wang X."/>
            <person name="Dai Y."/>
            <person name="Henrissat B."/>
            <person name="Grigoriev I.V."/>
            <person name="Guerin-Laguette A."/>
            <person name="Yu F."/>
            <person name="Martin F.M."/>
        </authorList>
    </citation>
    <scope>NUCLEOTIDE SEQUENCE</scope>
    <source>
        <strain evidence="2">QP</strain>
    </source>
</reference>
<keyword evidence="3" id="KW-1185">Reference proteome</keyword>
<evidence type="ECO:0000256" key="1">
    <source>
        <dbReference type="SAM" id="MobiDB-lite"/>
    </source>
</evidence>
<evidence type="ECO:0000313" key="3">
    <source>
        <dbReference type="Proteomes" id="UP001201163"/>
    </source>
</evidence>
<gene>
    <name evidence="2" type="ORF">EDB92DRAFT_1621409</name>
</gene>